<dbReference type="Proteomes" id="UP000238365">
    <property type="component" value="Chromosome"/>
</dbReference>
<dbReference type="Pfam" id="PF05973">
    <property type="entry name" value="Gp49"/>
    <property type="match status" value="1"/>
</dbReference>
<dbReference type="InterPro" id="IPR014056">
    <property type="entry name" value="TypeIITA-like_toxin_pred"/>
</dbReference>
<dbReference type="PANTHER" id="PTHR41791">
    <property type="entry name" value="SSL7039 PROTEIN"/>
    <property type="match status" value="1"/>
</dbReference>
<dbReference type="InterPro" id="IPR009241">
    <property type="entry name" value="HigB-like"/>
</dbReference>
<dbReference type="RefSeq" id="WP_104956411.1">
    <property type="nucleotide sequence ID" value="NZ_CP026377.1"/>
</dbReference>
<dbReference type="PIRSF" id="PIRSF028744">
    <property type="entry name" value="Addict_mod_HI1419"/>
    <property type="match status" value="1"/>
</dbReference>
<dbReference type="AlphaFoldDB" id="A0A1X1DY64"/>
<evidence type="ECO:0000313" key="2">
    <source>
        <dbReference type="Proteomes" id="UP000238365"/>
    </source>
</evidence>
<keyword evidence="2" id="KW-1185">Reference proteome</keyword>
<dbReference type="InterPro" id="IPR035093">
    <property type="entry name" value="RelE/ParE_toxin_dom_sf"/>
</dbReference>
<dbReference type="EMBL" id="CP026377">
    <property type="protein sequence ID" value="AUX92520.1"/>
    <property type="molecule type" value="Genomic_DNA"/>
</dbReference>
<protein>
    <submittedName>
        <fullName evidence="1">Addiction module killer protein</fullName>
    </submittedName>
</protein>
<dbReference type="KEGG" id="pgz:C2E15_05130"/>
<gene>
    <name evidence="1" type="ORF">C2E15_05130</name>
</gene>
<name>A0A1X1DY64_9GAMM</name>
<evidence type="ECO:0000313" key="1">
    <source>
        <dbReference type="EMBL" id="AUX92520.1"/>
    </source>
</evidence>
<dbReference type="NCBIfam" id="TIGR02683">
    <property type="entry name" value="upstrm_HI1419"/>
    <property type="match status" value="1"/>
</dbReference>
<dbReference type="PANTHER" id="PTHR41791:SF1">
    <property type="entry name" value="SSL7039 PROTEIN"/>
    <property type="match status" value="1"/>
</dbReference>
<sequence>MYHLIIYQTSEGKQPFKAWRDKLRKKDPRAVLKINSTLDKVENGNFSDHKFERSGVWEIRINYGPGYRLYYSVENGKIVLLLIGGDKTTQSRDIAKAVEYLKDYKARTK</sequence>
<reference evidence="1 2" key="1">
    <citation type="submission" date="2018-01" db="EMBL/GenBank/DDBJ databases">
        <title>Complete and assembled Genome of Pantoea gaviniae DSM22758T.</title>
        <authorList>
            <person name="Stevens M.J.A."/>
            <person name="Zurfluh K."/>
            <person name="Stephan R."/>
        </authorList>
    </citation>
    <scope>NUCLEOTIDE SEQUENCE [LARGE SCALE GENOMIC DNA]</scope>
    <source>
        <strain evidence="1 2">DSM 22758</strain>
    </source>
</reference>
<dbReference type="OrthoDB" id="9800258at2"/>
<dbReference type="SUPFAM" id="SSF143011">
    <property type="entry name" value="RelE-like"/>
    <property type="match status" value="1"/>
</dbReference>
<organism evidence="1 2">
    <name type="scientific">Mixta gaviniae</name>
    <dbReference type="NCBI Taxonomy" id="665914"/>
    <lineage>
        <taxon>Bacteria</taxon>
        <taxon>Pseudomonadati</taxon>
        <taxon>Pseudomonadota</taxon>
        <taxon>Gammaproteobacteria</taxon>
        <taxon>Enterobacterales</taxon>
        <taxon>Erwiniaceae</taxon>
        <taxon>Mixta</taxon>
    </lineage>
</organism>
<proteinExistence type="predicted"/>
<accession>A0A1X1DY64</accession>